<dbReference type="Pfam" id="PF02875">
    <property type="entry name" value="Mur_ligase_C"/>
    <property type="match status" value="1"/>
</dbReference>
<keyword evidence="7" id="KW-0963">Cytoplasm</keyword>
<dbReference type="NCBIfam" id="NF001124">
    <property type="entry name" value="PRK00139.1-2"/>
    <property type="match status" value="1"/>
</dbReference>
<evidence type="ECO:0000259" key="10">
    <source>
        <dbReference type="Pfam" id="PF02875"/>
    </source>
</evidence>
<dbReference type="InterPro" id="IPR013221">
    <property type="entry name" value="Mur_ligase_cen"/>
</dbReference>
<dbReference type="Gene3D" id="3.40.1390.10">
    <property type="entry name" value="MurE/MurF, N-terminal domain"/>
    <property type="match status" value="1"/>
</dbReference>
<evidence type="ECO:0000256" key="4">
    <source>
        <dbReference type="ARBA" id="ARBA00022984"/>
    </source>
</evidence>
<comment type="pathway">
    <text evidence="7 8">Cell wall biogenesis; peptidoglycan biosynthesis.</text>
</comment>
<dbReference type="InterPro" id="IPR036565">
    <property type="entry name" value="Mur-like_cat_sf"/>
</dbReference>
<evidence type="ECO:0000313" key="13">
    <source>
        <dbReference type="Proteomes" id="UP001597171"/>
    </source>
</evidence>
<feature type="binding site" evidence="7">
    <location>
        <begin position="150"/>
        <end position="151"/>
    </location>
    <ligand>
        <name>UDP-N-acetyl-alpha-D-muramoyl-L-alanyl-D-glutamate</name>
        <dbReference type="ChEBI" id="CHEBI:83900"/>
    </ligand>
</feature>
<comment type="caution">
    <text evidence="12">The sequence shown here is derived from an EMBL/GenBank/DDBJ whole genome shotgun (WGS) entry which is preliminary data.</text>
</comment>
<dbReference type="NCBIfam" id="NF001126">
    <property type="entry name" value="PRK00139.1-4"/>
    <property type="match status" value="1"/>
</dbReference>
<keyword evidence="5 7" id="KW-0131">Cell cycle</keyword>
<dbReference type="InterPro" id="IPR000713">
    <property type="entry name" value="Mur_ligase_N"/>
</dbReference>
<keyword evidence="4 7" id="KW-0573">Peptidoglycan synthesis</keyword>
<evidence type="ECO:0000256" key="6">
    <source>
        <dbReference type="ARBA" id="ARBA00023316"/>
    </source>
</evidence>
<dbReference type="NCBIfam" id="TIGR01085">
    <property type="entry name" value="murE"/>
    <property type="match status" value="1"/>
</dbReference>
<comment type="cofactor">
    <cofactor evidence="7">
        <name>Mg(2+)</name>
        <dbReference type="ChEBI" id="CHEBI:18420"/>
    </cofactor>
</comment>
<dbReference type="EMBL" id="JBHTMX010000058">
    <property type="protein sequence ID" value="MFD1332065.1"/>
    <property type="molecule type" value="Genomic_DNA"/>
</dbReference>
<evidence type="ECO:0000256" key="7">
    <source>
        <dbReference type="HAMAP-Rule" id="MF_00208"/>
    </source>
</evidence>
<feature type="binding site" evidence="7">
    <location>
        <position position="456"/>
    </location>
    <ligand>
        <name>meso-2,6-diaminopimelate</name>
        <dbReference type="ChEBI" id="CHEBI:57791"/>
    </ligand>
</feature>
<keyword evidence="3 7" id="KW-0133">Cell shape</keyword>
<comment type="PTM">
    <text evidence="7">Carboxylation is probably crucial for Mg(2+) binding and, consequently, for the gamma-phosphate positioning of ATP.</text>
</comment>
<feature type="modified residue" description="N6-carboxylysine" evidence="7">
    <location>
        <position position="217"/>
    </location>
</feature>
<evidence type="ECO:0000256" key="8">
    <source>
        <dbReference type="RuleBase" id="RU004135"/>
    </source>
</evidence>
<feature type="domain" description="Mur ligase C-terminal" evidence="10">
    <location>
        <begin position="331"/>
        <end position="454"/>
    </location>
</feature>
<dbReference type="InterPro" id="IPR005761">
    <property type="entry name" value="UDP-N-AcMur-Glu-dNH2Pim_ligase"/>
</dbReference>
<proteinExistence type="inferred from homology"/>
<feature type="domain" description="Mur ligase central" evidence="11">
    <location>
        <begin position="106"/>
        <end position="309"/>
    </location>
</feature>
<keyword evidence="7" id="KW-0460">Magnesium</keyword>
<feature type="binding site" evidence="7">
    <location>
        <begin position="108"/>
        <end position="114"/>
    </location>
    <ligand>
        <name>ATP</name>
        <dbReference type="ChEBI" id="CHEBI:30616"/>
    </ligand>
</feature>
<evidence type="ECO:0000256" key="3">
    <source>
        <dbReference type="ARBA" id="ARBA00022960"/>
    </source>
</evidence>
<feature type="binding site" evidence="7">
    <location>
        <position position="452"/>
    </location>
    <ligand>
        <name>meso-2,6-diaminopimelate</name>
        <dbReference type="ChEBI" id="CHEBI:57791"/>
    </ligand>
</feature>
<dbReference type="InterPro" id="IPR035911">
    <property type="entry name" value="MurE/MurF_N"/>
</dbReference>
<dbReference type="Gene3D" id="3.40.1190.10">
    <property type="entry name" value="Mur-like, catalytic domain"/>
    <property type="match status" value="1"/>
</dbReference>
<dbReference type="HAMAP" id="MF_00208">
    <property type="entry name" value="MurE"/>
    <property type="match status" value="1"/>
</dbReference>
<feature type="binding site" evidence="7">
    <location>
        <position position="32"/>
    </location>
    <ligand>
        <name>UDP-N-acetyl-alpha-D-muramoyl-L-alanyl-D-glutamate</name>
        <dbReference type="ChEBI" id="CHEBI:83900"/>
    </ligand>
</feature>
<evidence type="ECO:0000256" key="1">
    <source>
        <dbReference type="ARBA" id="ARBA00005898"/>
    </source>
</evidence>
<dbReference type="RefSeq" id="WP_378775298.1">
    <property type="nucleotide sequence ID" value="NZ_JBHTMX010000058.1"/>
</dbReference>
<dbReference type="PANTHER" id="PTHR23135">
    <property type="entry name" value="MUR LIGASE FAMILY MEMBER"/>
    <property type="match status" value="1"/>
</dbReference>
<keyword evidence="6 7" id="KW-0961">Cell wall biogenesis/degradation</keyword>
<feature type="binding site" evidence="7">
    <location>
        <position position="185"/>
    </location>
    <ligand>
        <name>UDP-N-acetyl-alpha-D-muramoyl-L-alanyl-D-glutamate</name>
        <dbReference type="ChEBI" id="CHEBI:83900"/>
    </ligand>
</feature>
<keyword evidence="7 12" id="KW-0436">Ligase</keyword>
<dbReference type="EC" id="6.3.2.13" evidence="7"/>
<dbReference type="SUPFAM" id="SSF53244">
    <property type="entry name" value="MurD-like peptide ligases, peptide-binding domain"/>
    <property type="match status" value="1"/>
</dbReference>
<dbReference type="SUPFAM" id="SSF63418">
    <property type="entry name" value="MurE/MurF N-terminal domain"/>
    <property type="match status" value="1"/>
</dbReference>
<dbReference type="PANTHER" id="PTHR23135:SF4">
    <property type="entry name" value="UDP-N-ACETYLMURAMOYL-L-ALANYL-D-GLUTAMATE--2,6-DIAMINOPIMELATE LIGASE MURE HOMOLOG, CHLOROPLASTIC"/>
    <property type="match status" value="1"/>
</dbReference>
<feature type="binding site" evidence="7">
    <location>
        <position position="177"/>
    </location>
    <ligand>
        <name>UDP-N-acetyl-alpha-D-muramoyl-L-alanyl-D-glutamate</name>
        <dbReference type="ChEBI" id="CHEBI:83900"/>
    </ligand>
</feature>
<evidence type="ECO:0000256" key="2">
    <source>
        <dbReference type="ARBA" id="ARBA00022618"/>
    </source>
</evidence>
<keyword evidence="13" id="KW-1185">Reference proteome</keyword>
<accession>A0ABW3Z812</accession>
<sequence>MSGARTLGELLPALGLDAALADLAVSGVTADSRAVTPGFLFFALSGARTDGARFVAQAAAAGAVAVVADHPVEASIPVIEVTDARLTLARVAARFHARQPETIAAVTGTSGKSSVVTFLRQIWAFAGFEAASLGTLGVTGPSGATYGSLTTPDPVSLHATLDALAGEGVTHLAMEASSHGLDQKRLDGVNLNAVGFTNLSRDHMDYHPTVAHYRDAKLRLFRELLPTGGAAVVWVDGADASWFCDAARERGVRLITVGEGGETLKLVSVVRDGLAQILTVEQDGVRREARLPLAGVFQAANALTAAGLAIATGVEPGVALAALETLQGVPGRIELIGETNGAAVFVDYAHKPDALASVLSALRPFVSGRLIVVFGAGGDRDAGKRPLMGEAAVAGADEVIVTDDNPRSEEPAAIRAAILAAAPGAREIGDRAEAIRAAVSGLQPGDVLLVAGKGHETGQIVGDRTLPFSDHEVVRDALRSRETPA</sequence>
<feature type="short sequence motif" description="Meso-diaminopimelate recognition motif" evidence="7">
    <location>
        <begin position="404"/>
        <end position="407"/>
    </location>
</feature>
<evidence type="ECO:0000256" key="5">
    <source>
        <dbReference type="ARBA" id="ARBA00023306"/>
    </source>
</evidence>
<organism evidence="12 13">
    <name type="scientific">Methylopila musalis</name>
    <dbReference type="NCBI Taxonomy" id="1134781"/>
    <lineage>
        <taxon>Bacteria</taxon>
        <taxon>Pseudomonadati</taxon>
        <taxon>Pseudomonadota</taxon>
        <taxon>Alphaproteobacteria</taxon>
        <taxon>Hyphomicrobiales</taxon>
        <taxon>Methylopilaceae</taxon>
        <taxon>Methylopila</taxon>
    </lineage>
</organism>
<dbReference type="InterPro" id="IPR036615">
    <property type="entry name" value="Mur_ligase_C_dom_sf"/>
</dbReference>
<gene>
    <name evidence="7" type="primary">murE</name>
    <name evidence="12" type="ORF">ACFQ4O_08650</name>
</gene>
<feature type="binding site" evidence="7">
    <location>
        <position position="183"/>
    </location>
    <ligand>
        <name>UDP-N-acetyl-alpha-D-muramoyl-L-alanyl-D-glutamate</name>
        <dbReference type="ChEBI" id="CHEBI:83900"/>
    </ligand>
</feature>
<comment type="caution">
    <text evidence="7">Lacks conserved residue(s) required for the propagation of feature annotation.</text>
</comment>
<comment type="subcellular location">
    <subcellularLocation>
        <location evidence="7 8">Cytoplasm</location>
    </subcellularLocation>
</comment>
<feature type="binding site" evidence="7">
    <location>
        <begin position="404"/>
        <end position="407"/>
    </location>
    <ligand>
        <name>meso-2,6-diaminopimelate</name>
        <dbReference type="ChEBI" id="CHEBI:57791"/>
    </ligand>
</feature>
<feature type="domain" description="Mur ligase N-terminal catalytic" evidence="9">
    <location>
        <begin position="25"/>
        <end position="95"/>
    </location>
</feature>
<feature type="binding site" evidence="7">
    <location>
        <position position="380"/>
    </location>
    <ligand>
        <name>meso-2,6-diaminopimelate</name>
        <dbReference type="ChEBI" id="CHEBI:57791"/>
    </ligand>
</feature>
<reference evidence="13" key="1">
    <citation type="journal article" date="2019" name="Int. J. Syst. Evol. Microbiol.">
        <title>The Global Catalogue of Microorganisms (GCM) 10K type strain sequencing project: providing services to taxonomists for standard genome sequencing and annotation.</title>
        <authorList>
            <consortium name="The Broad Institute Genomics Platform"/>
            <consortium name="The Broad Institute Genome Sequencing Center for Infectious Disease"/>
            <person name="Wu L."/>
            <person name="Ma J."/>
        </authorList>
    </citation>
    <scope>NUCLEOTIDE SEQUENCE [LARGE SCALE GENOMIC DNA]</scope>
    <source>
        <strain evidence="13">CCUG 61696</strain>
    </source>
</reference>
<keyword evidence="7" id="KW-0067">ATP-binding</keyword>
<comment type="function">
    <text evidence="7">Catalyzes the addition of meso-diaminopimelic acid to the nucleotide precursor UDP-N-acetylmuramoyl-L-alanyl-D-glutamate (UMAG) in the biosynthesis of bacterial cell-wall peptidoglycan.</text>
</comment>
<protein>
    <recommendedName>
        <fullName evidence="7">UDP-N-acetylmuramoyl-L-alanyl-D-glutamate--2,6-diaminopimelate ligase</fullName>
        <ecNumber evidence="7">6.3.2.13</ecNumber>
    </recommendedName>
    <alternativeName>
        <fullName evidence="7">Meso-A2pm-adding enzyme</fullName>
    </alternativeName>
    <alternativeName>
        <fullName evidence="7">Meso-diaminopimelate-adding enzyme</fullName>
    </alternativeName>
    <alternativeName>
        <fullName evidence="7">UDP-MurNAc-L-Ala-D-Glu:meso-diaminopimelate ligase</fullName>
    </alternativeName>
    <alternativeName>
        <fullName evidence="7">UDP-MurNAc-tripeptide synthetase</fullName>
    </alternativeName>
    <alternativeName>
        <fullName evidence="7">UDP-N-acetylmuramyl-tripeptide synthetase</fullName>
    </alternativeName>
</protein>
<dbReference type="Gene3D" id="3.90.190.20">
    <property type="entry name" value="Mur ligase, C-terminal domain"/>
    <property type="match status" value="1"/>
</dbReference>
<dbReference type="Proteomes" id="UP001597171">
    <property type="component" value="Unassembled WGS sequence"/>
</dbReference>
<dbReference type="Pfam" id="PF08245">
    <property type="entry name" value="Mur_ligase_M"/>
    <property type="match status" value="1"/>
</dbReference>
<evidence type="ECO:0000313" key="12">
    <source>
        <dbReference type="EMBL" id="MFD1332065.1"/>
    </source>
</evidence>
<comment type="similarity">
    <text evidence="1 7">Belongs to the MurCDEF family. MurE subfamily.</text>
</comment>
<evidence type="ECO:0000259" key="11">
    <source>
        <dbReference type="Pfam" id="PF08245"/>
    </source>
</evidence>
<dbReference type="GO" id="GO:0008765">
    <property type="term" value="F:UDP-N-acetylmuramoylalanyl-D-glutamate-2,6-diaminopimelate ligase activity"/>
    <property type="evidence" value="ECO:0007669"/>
    <property type="project" value="UniProtKB-EC"/>
</dbReference>
<keyword evidence="2 7" id="KW-0132">Cell division</keyword>
<dbReference type="InterPro" id="IPR004101">
    <property type="entry name" value="Mur_ligase_C"/>
</dbReference>
<dbReference type="Pfam" id="PF01225">
    <property type="entry name" value="Mur_ligase"/>
    <property type="match status" value="1"/>
</dbReference>
<name>A0ABW3Z812_9HYPH</name>
<dbReference type="SUPFAM" id="SSF53623">
    <property type="entry name" value="MurD-like peptide ligases, catalytic domain"/>
    <property type="match status" value="1"/>
</dbReference>
<comment type="catalytic activity">
    <reaction evidence="7">
        <text>UDP-N-acetyl-alpha-D-muramoyl-L-alanyl-D-glutamate + meso-2,6-diaminopimelate + ATP = UDP-N-acetyl-alpha-D-muramoyl-L-alanyl-gamma-D-glutamyl-meso-2,6-diaminopimelate + ADP + phosphate + H(+)</text>
        <dbReference type="Rhea" id="RHEA:23676"/>
        <dbReference type="ChEBI" id="CHEBI:15378"/>
        <dbReference type="ChEBI" id="CHEBI:30616"/>
        <dbReference type="ChEBI" id="CHEBI:43474"/>
        <dbReference type="ChEBI" id="CHEBI:57791"/>
        <dbReference type="ChEBI" id="CHEBI:83900"/>
        <dbReference type="ChEBI" id="CHEBI:83905"/>
        <dbReference type="ChEBI" id="CHEBI:456216"/>
        <dbReference type="EC" id="6.3.2.13"/>
    </reaction>
</comment>
<evidence type="ECO:0000259" key="9">
    <source>
        <dbReference type="Pfam" id="PF01225"/>
    </source>
</evidence>
<keyword evidence="7" id="KW-0547">Nucleotide-binding</keyword>